<feature type="compositionally biased region" description="Polar residues" evidence="2">
    <location>
        <begin position="108"/>
        <end position="121"/>
    </location>
</feature>
<proteinExistence type="inferred from homology"/>
<comment type="similarity">
    <text evidence="1">Belongs to the type-B carboxylesterase/lipase family.</text>
</comment>
<accession>A0A4W5R2U8</accession>
<dbReference type="Proteomes" id="UP000314982">
    <property type="component" value="Unassembled WGS sequence"/>
</dbReference>
<protein>
    <recommendedName>
        <fullName evidence="6">Neuroligin 3a</fullName>
    </recommendedName>
</protein>
<reference evidence="4" key="3">
    <citation type="submission" date="2025-09" db="UniProtKB">
        <authorList>
            <consortium name="Ensembl"/>
        </authorList>
    </citation>
    <scope>IDENTIFICATION</scope>
</reference>
<feature type="region of interest" description="Disordered" evidence="2">
    <location>
        <begin position="1"/>
        <end position="39"/>
    </location>
</feature>
<feature type="region of interest" description="Disordered" evidence="2">
    <location>
        <begin position="100"/>
        <end position="127"/>
    </location>
</feature>
<keyword evidence="5" id="KW-1185">Reference proteome</keyword>
<organism evidence="4 5">
    <name type="scientific">Hucho hucho</name>
    <name type="common">huchen</name>
    <dbReference type="NCBI Taxonomy" id="62062"/>
    <lineage>
        <taxon>Eukaryota</taxon>
        <taxon>Metazoa</taxon>
        <taxon>Chordata</taxon>
        <taxon>Craniata</taxon>
        <taxon>Vertebrata</taxon>
        <taxon>Euteleostomi</taxon>
        <taxon>Actinopterygii</taxon>
        <taxon>Neopterygii</taxon>
        <taxon>Teleostei</taxon>
        <taxon>Protacanthopterygii</taxon>
        <taxon>Salmoniformes</taxon>
        <taxon>Salmonidae</taxon>
        <taxon>Salmoninae</taxon>
        <taxon>Hucho</taxon>
    </lineage>
</organism>
<feature type="transmembrane region" description="Helical" evidence="3">
    <location>
        <begin position="71"/>
        <end position="92"/>
    </location>
</feature>
<dbReference type="PANTHER" id="PTHR43903">
    <property type="entry name" value="NEUROLIGIN"/>
    <property type="match status" value="1"/>
</dbReference>
<evidence type="ECO:0000256" key="1">
    <source>
        <dbReference type="ARBA" id="ARBA00005964"/>
    </source>
</evidence>
<dbReference type="Ensembl" id="ENSHHUT00000082842.1">
    <property type="protein sequence ID" value="ENSHHUP00000080273.1"/>
    <property type="gene ID" value="ENSHHUG00000046743.1"/>
</dbReference>
<reference evidence="4" key="2">
    <citation type="submission" date="2025-08" db="UniProtKB">
        <authorList>
            <consortium name="Ensembl"/>
        </authorList>
    </citation>
    <scope>IDENTIFICATION</scope>
</reference>
<evidence type="ECO:0000313" key="4">
    <source>
        <dbReference type="Ensembl" id="ENSHHUP00000080273.1"/>
    </source>
</evidence>
<evidence type="ECO:0000256" key="2">
    <source>
        <dbReference type="SAM" id="MobiDB-lite"/>
    </source>
</evidence>
<dbReference type="InterPro" id="IPR051093">
    <property type="entry name" value="Neuroligin/BSAL"/>
</dbReference>
<reference evidence="5" key="1">
    <citation type="submission" date="2018-06" db="EMBL/GenBank/DDBJ databases">
        <title>Genome assembly of Danube salmon.</title>
        <authorList>
            <person name="Macqueen D.J."/>
            <person name="Gundappa M.K."/>
        </authorList>
    </citation>
    <scope>NUCLEOTIDE SEQUENCE [LARGE SCALE GENOMIC DNA]</scope>
</reference>
<evidence type="ECO:0008006" key="6">
    <source>
        <dbReference type="Google" id="ProtNLM"/>
    </source>
</evidence>
<dbReference type="AlphaFoldDB" id="A0A4W5R2U8"/>
<keyword evidence="3" id="KW-0472">Membrane</keyword>
<sequence length="223" mass="24601">MFHYTSTTTKVPPSETTQNSLSTKKTWPFNTKRPPMSPAYNNEDNEAWNGDEETGPLVIENPRDYSTELSVTIAVGASLLFLNVLAFAALYYRKDKRREALGGRRGQPSPQTRHGQATSNDIGHHQGPNEEEIMSLQINQTHHECEAMGVGNPGNDGGLRLASLPDYTLTLRRSPDDIPLMTPNTITMIPNSLVGMPNLHPYNTFTAGFNSTGLPHSHSTTRV</sequence>
<dbReference type="STRING" id="62062.ENSHHUP00000080273"/>
<keyword evidence="3" id="KW-1133">Transmembrane helix</keyword>
<name>A0A4W5R2U8_9TELE</name>
<dbReference type="GeneTree" id="ENSGT00970000196961"/>
<feature type="compositionally biased region" description="Polar residues" evidence="2">
    <location>
        <begin position="1"/>
        <end position="29"/>
    </location>
</feature>
<evidence type="ECO:0000313" key="5">
    <source>
        <dbReference type="Proteomes" id="UP000314982"/>
    </source>
</evidence>
<keyword evidence="3" id="KW-0812">Transmembrane</keyword>
<evidence type="ECO:0000256" key="3">
    <source>
        <dbReference type="SAM" id="Phobius"/>
    </source>
</evidence>